<protein>
    <submittedName>
        <fullName evidence="4">Transcriptional regulator protein-like protein</fullName>
    </submittedName>
</protein>
<organism evidence="4 5">
    <name type="scientific">Nakamurella multipartita (strain ATCC 700099 / DSM 44233 / CIP 104796 / JCM 9543 / NBRC 105858 / Y-104)</name>
    <name type="common">Microsphaera multipartita</name>
    <dbReference type="NCBI Taxonomy" id="479431"/>
    <lineage>
        <taxon>Bacteria</taxon>
        <taxon>Bacillati</taxon>
        <taxon>Actinomycetota</taxon>
        <taxon>Actinomycetes</taxon>
        <taxon>Nakamurellales</taxon>
        <taxon>Nakamurellaceae</taxon>
        <taxon>Nakamurella</taxon>
    </lineage>
</organism>
<feature type="region of interest" description="Disordered" evidence="1">
    <location>
        <begin position="341"/>
        <end position="364"/>
    </location>
</feature>
<keyword evidence="5" id="KW-1185">Reference proteome</keyword>
<evidence type="ECO:0000256" key="1">
    <source>
        <dbReference type="SAM" id="MobiDB-lite"/>
    </source>
</evidence>
<evidence type="ECO:0000259" key="3">
    <source>
        <dbReference type="Pfam" id="PF25583"/>
    </source>
</evidence>
<evidence type="ECO:0000259" key="2">
    <source>
        <dbReference type="Pfam" id="PF13280"/>
    </source>
</evidence>
<dbReference type="InterPro" id="IPR026881">
    <property type="entry name" value="WYL_dom"/>
</dbReference>
<accession>C8XAP4</accession>
<feature type="domain" description="WYL" evidence="2">
    <location>
        <begin position="165"/>
        <end position="228"/>
    </location>
</feature>
<evidence type="ECO:0000313" key="5">
    <source>
        <dbReference type="Proteomes" id="UP000002218"/>
    </source>
</evidence>
<gene>
    <name evidence="4" type="ordered locus">Namu_2959</name>
</gene>
<dbReference type="PANTHER" id="PTHR34580:SF3">
    <property type="entry name" value="PROTEIN PAFB"/>
    <property type="match status" value="1"/>
</dbReference>
<dbReference type="STRING" id="479431.Namu_2959"/>
<proteinExistence type="predicted"/>
<reference evidence="5" key="1">
    <citation type="submission" date="2009-09" db="EMBL/GenBank/DDBJ databases">
        <title>The complete genome of Nakamurella multipartita DSM 44233.</title>
        <authorList>
            <consortium name="US DOE Joint Genome Institute (JGI-PGF)"/>
            <person name="Lucas S."/>
            <person name="Copeland A."/>
            <person name="Lapidus A."/>
            <person name="Glavina del Rio T."/>
            <person name="Dalin E."/>
            <person name="Tice H."/>
            <person name="Bruce D."/>
            <person name="Goodwin L."/>
            <person name="Pitluck S."/>
            <person name="Kyrpides N."/>
            <person name="Mavromatis K."/>
            <person name="Ivanova N."/>
            <person name="Ovchinnikova G."/>
            <person name="Sims D."/>
            <person name="Meincke L."/>
            <person name="Brettin T."/>
            <person name="Detter J.C."/>
            <person name="Han C."/>
            <person name="Larimer F."/>
            <person name="Land M."/>
            <person name="Hauser L."/>
            <person name="Markowitz V."/>
            <person name="Cheng J.-F."/>
            <person name="Hugenholtz P."/>
            <person name="Woyke T."/>
            <person name="Wu D."/>
            <person name="Klenk H.-P."/>
            <person name="Eisen J.A."/>
        </authorList>
    </citation>
    <scope>NUCLEOTIDE SEQUENCE [LARGE SCALE GENOMIC DNA]</scope>
    <source>
        <strain evidence="5">ATCC 700099 / DSM 44233 / CIP 104796 / JCM 9543 / NBRC 105858 / Y-104</strain>
    </source>
</reference>
<dbReference type="InterPro" id="IPR057727">
    <property type="entry name" value="WCX_dom"/>
</dbReference>
<reference evidence="4 5" key="2">
    <citation type="journal article" date="2010" name="Stand. Genomic Sci.">
        <title>Complete genome sequence of Nakamurella multipartita type strain (Y-104).</title>
        <authorList>
            <person name="Tice H."/>
            <person name="Mayilraj S."/>
            <person name="Sims D."/>
            <person name="Lapidus A."/>
            <person name="Nolan M."/>
            <person name="Lucas S."/>
            <person name="Glavina Del Rio T."/>
            <person name="Copeland A."/>
            <person name="Cheng J.F."/>
            <person name="Meincke L."/>
            <person name="Bruce D."/>
            <person name="Goodwin L."/>
            <person name="Pitluck S."/>
            <person name="Ivanova N."/>
            <person name="Mavromatis K."/>
            <person name="Ovchinnikova G."/>
            <person name="Pati A."/>
            <person name="Chen A."/>
            <person name="Palaniappan K."/>
            <person name="Land M."/>
            <person name="Hauser L."/>
            <person name="Chang Y.J."/>
            <person name="Jeffries C.D."/>
            <person name="Detter J.C."/>
            <person name="Brettin T."/>
            <person name="Rohde M."/>
            <person name="Goker M."/>
            <person name="Bristow J."/>
            <person name="Eisen J.A."/>
            <person name="Markowitz V."/>
            <person name="Hugenholtz P."/>
            <person name="Kyrpides N.C."/>
            <person name="Klenk H.P."/>
            <person name="Chen F."/>
        </authorList>
    </citation>
    <scope>NUCLEOTIDE SEQUENCE [LARGE SCALE GENOMIC DNA]</scope>
    <source>
        <strain evidence="5">ATCC 700099 / DSM 44233 / CIP 104796 / JCM 9543 / NBRC 105858 / Y-104</strain>
    </source>
</reference>
<dbReference type="HOGENOM" id="CLU_041141_3_1_11"/>
<name>C8XAP4_NAKMY</name>
<sequence length="364" mass="39092">MVTVKAAKAERLLNLVIALLNAPSFRTAAWIRQKVAGYGDAPTEEAFLRTFERDKKELRELGIPLQTPPNGADGYRIPRSEFALPPLSFTPAETAALALAGRLWETTALGAAGSGALRKIRDADAGDGSVETGTDASSEDPGEGGPDGAVQTLLQPRVRTSDPSFEPMLAAVRAQRAVEFDYRKDPGGPAEPRRLQPWGLVSFRGRWYVIGHDEIRGERRTFRLSRIAGELRPVRRGPAVRPPAGLDLLAAVAATVRRPVADRQAVLRVRAGVAAGLRRTAVTVTPIDQAPGWDRVQVPLGPLWDTARLLAGHGPDVVVESPADLVEATVTLLTGSLRAMRARTGQAPGPTPDEAPLFDERDSE</sequence>
<dbReference type="InterPro" id="IPR051534">
    <property type="entry name" value="CBASS_pafABC_assoc_protein"/>
</dbReference>
<dbReference type="Pfam" id="PF13280">
    <property type="entry name" value="WYL"/>
    <property type="match status" value="1"/>
</dbReference>
<dbReference type="InParanoid" id="C8XAP4"/>
<dbReference type="RefSeq" id="WP_015748171.1">
    <property type="nucleotide sequence ID" value="NC_013235.1"/>
</dbReference>
<dbReference type="Proteomes" id="UP000002218">
    <property type="component" value="Chromosome"/>
</dbReference>
<feature type="region of interest" description="Disordered" evidence="1">
    <location>
        <begin position="123"/>
        <end position="150"/>
    </location>
</feature>
<dbReference type="eggNOG" id="COG2378">
    <property type="taxonomic scope" value="Bacteria"/>
</dbReference>
<dbReference type="KEGG" id="nml:Namu_2959"/>
<dbReference type="PANTHER" id="PTHR34580">
    <property type="match status" value="1"/>
</dbReference>
<dbReference type="AlphaFoldDB" id="C8XAP4"/>
<dbReference type="EMBL" id="CP001737">
    <property type="protein sequence ID" value="ACV79297.1"/>
    <property type="molecule type" value="Genomic_DNA"/>
</dbReference>
<dbReference type="Pfam" id="PF25583">
    <property type="entry name" value="WCX"/>
    <property type="match status" value="1"/>
</dbReference>
<dbReference type="PROSITE" id="PS52050">
    <property type="entry name" value="WYL"/>
    <property type="match status" value="1"/>
</dbReference>
<evidence type="ECO:0000313" key="4">
    <source>
        <dbReference type="EMBL" id="ACV79297.1"/>
    </source>
</evidence>
<feature type="domain" description="WCX" evidence="3">
    <location>
        <begin position="263"/>
        <end position="330"/>
    </location>
</feature>